<evidence type="ECO:0000259" key="3">
    <source>
        <dbReference type="Pfam" id="PF13579"/>
    </source>
</evidence>
<evidence type="ECO:0000259" key="2">
    <source>
        <dbReference type="Pfam" id="PF00534"/>
    </source>
</evidence>
<reference evidence="4 5" key="1">
    <citation type="submission" date="2019-02" db="EMBL/GenBank/DDBJ databases">
        <title>Deep-cultivation of Planctomycetes and their phenomic and genomic characterization uncovers novel biology.</title>
        <authorList>
            <person name="Wiegand S."/>
            <person name="Jogler M."/>
            <person name="Boedeker C."/>
            <person name="Pinto D."/>
            <person name="Vollmers J."/>
            <person name="Rivas-Marin E."/>
            <person name="Kohn T."/>
            <person name="Peeters S.H."/>
            <person name="Heuer A."/>
            <person name="Rast P."/>
            <person name="Oberbeckmann S."/>
            <person name="Bunk B."/>
            <person name="Jeske O."/>
            <person name="Meyerdierks A."/>
            <person name="Storesund J.E."/>
            <person name="Kallscheuer N."/>
            <person name="Luecker S."/>
            <person name="Lage O.M."/>
            <person name="Pohl T."/>
            <person name="Merkel B.J."/>
            <person name="Hornburger P."/>
            <person name="Mueller R.-W."/>
            <person name="Bruemmer F."/>
            <person name="Labrenz M."/>
            <person name="Spormann A.M."/>
            <person name="Op den Camp H."/>
            <person name="Overmann J."/>
            <person name="Amann R."/>
            <person name="Jetten M.S.M."/>
            <person name="Mascher T."/>
            <person name="Medema M.H."/>
            <person name="Devos D.P."/>
            <person name="Kaster A.-K."/>
            <person name="Ovreas L."/>
            <person name="Rohde M."/>
            <person name="Galperin M.Y."/>
            <person name="Jogler C."/>
        </authorList>
    </citation>
    <scope>NUCLEOTIDE SEQUENCE [LARGE SCALE GENOMIC DNA]</scope>
    <source>
        <strain evidence="4 5">CA12</strain>
    </source>
</reference>
<feature type="domain" description="Glycosyltransferase subfamily 4-like N-terminal" evidence="3">
    <location>
        <begin position="77"/>
        <end position="264"/>
    </location>
</feature>
<gene>
    <name evidence="4" type="primary">mshA_2</name>
    <name evidence="4" type="ORF">CA12_15640</name>
</gene>
<name>A0A517P7X7_9PLAN</name>
<dbReference type="Proteomes" id="UP000318741">
    <property type="component" value="Chromosome"/>
</dbReference>
<sequence>MFSPSTEVLVGTDAPGRADAPGRPEIRASKARVRPDATIADGRPLADGLPLDGFPQRRDVSRLGVAHLGKYYAPARGGIESHVRELAAGLTERGHRVAVHAVNCGGTTSGSGRSVTLGRTRSRRFEDDGVAVTLHGRVANLMKLDVCPRLTAGANGLLVGPAGRRATLGAGLREPTDGSPDLLHLHVPNPTMMVALALSRFAGPTVVTYHSDIVRQSRAAALLRRLERRVLRRAGAILVSSAEYAEASPVLREHADRVRVVPFGIDLARFAGLDPVAEKAAEALRARHPGPLWAMVGRLVYYKGHEVAVRALRNVPGTLLIVGDGPLAERVERVAEECGVADRIAFLPNADDAAVRVALKAATALWFPSTHRSESFGIAQIEAMASGCPVINTAIPGSGVPAVSVDGVSGLTVAPGDPAALARAANRLAESPSMRNELADGARRRAFAEFDRDLMLGRVEAIYEELTAGAGRHAPR</sequence>
<keyword evidence="4" id="KW-0808">Transferase</keyword>
<dbReference type="RefSeq" id="WP_165700619.1">
    <property type="nucleotide sequence ID" value="NZ_CP036265.1"/>
</dbReference>
<dbReference type="PANTHER" id="PTHR12526">
    <property type="entry name" value="GLYCOSYLTRANSFERASE"/>
    <property type="match status" value="1"/>
</dbReference>
<evidence type="ECO:0000313" key="4">
    <source>
        <dbReference type="EMBL" id="QDT15479.1"/>
    </source>
</evidence>
<feature type="domain" description="Glycosyl transferase family 1" evidence="2">
    <location>
        <begin position="282"/>
        <end position="444"/>
    </location>
</feature>
<evidence type="ECO:0000313" key="5">
    <source>
        <dbReference type="Proteomes" id="UP000318741"/>
    </source>
</evidence>
<dbReference type="EC" id="2.4.1.250" evidence="4"/>
<dbReference type="KEGG" id="acaf:CA12_15640"/>
<organism evidence="4 5">
    <name type="scientific">Alienimonas californiensis</name>
    <dbReference type="NCBI Taxonomy" id="2527989"/>
    <lineage>
        <taxon>Bacteria</taxon>
        <taxon>Pseudomonadati</taxon>
        <taxon>Planctomycetota</taxon>
        <taxon>Planctomycetia</taxon>
        <taxon>Planctomycetales</taxon>
        <taxon>Planctomycetaceae</taxon>
        <taxon>Alienimonas</taxon>
    </lineage>
</organism>
<proteinExistence type="predicted"/>
<dbReference type="InterPro" id="IPR001296">
    <property type="entry name" value="Glyco_trans_1"/>
</dbReference>
<dbReference type="Gene3D" id="3.40.50.2000">
    <property type="entry name" value="Glycogen Phosphorylase B"/>
    <property type="match status" value="2"/>
</dbReference>
<dbReference type="EMBL" id="CP036265">
    <property type="protein sequence ID" value="QDT15479.1"/>
    <property type="molecule type" value="Genomic_DNA"/>
</dbReference>
<dbReference type="GO" id="GO:0102710">
    <property type="term" value="F:D-inositol-3-phosphate glycosyltransferase activity"/>
    <property type="evidence" value="ECO:0007669"/>
    <property type="project" value="UniProtKB-EC"/>
</dbReference>
<accession>A0A517P7X7</accession>
<dbReference type="Pfam" id="PF13579">
    <property type="entry name" value="Glyco_trans_4_4"/>
    <property type="match status" value="1"/>
</dbReference>
<dbReference type="PANTHER" id="PTHR12526:SF635">
    <property type="entry name" value="GLYCOSYL TRANSFERASE GROUP 1"/>
    <property type="match status" value="1"/>
</dbReference>
<keyword evidence="4" id="KW-0328">Glycosyltransferase</keyword>
<dbReference type="Pfam" id="PF00534">
    <property type="entry name" value="Glycos_transf_1"/>
    <property type="match status" value="1"/>
</dbReference>
<feature type="region of interest" description="Disordered" evidence="1">
    <location>
        <begin position="1"/>
        <end position="28"/>
    </location>
</feature>
<keyword evidence="5" id="KW-1185">Reference proteome</keyword>
<protein>
    <submittedName>
        <fullName evidence="4">D-inositol 3-phosphate glycosyltransferase</fullName>
        <ecNumber evidence="4">2.4.1.250</ecNumber>
    </submittedName>
</protein>
<dbReference type="AlphaFoldDB" id="A0A517P7X7"/>
<evidence type="ECO:0000256" key="1">
    <source>
        <dbReference type="SAM" id="MobiDB-lite"/>
    </source>
</evidence>
<dbReference type="SUPFAM" id="SSF53756">
    <property type="entry name" value="UDP-Glycosyltransferase/glycogen phosphorylase"/>
    <property type="match status" value="1"/>
</dbReference>
<dbReference type="InterPro" id="IPR028098">
    <property type="entry name" value="Glyco_trans_4-like_N"/>
</dbReference>